<keyword evidence="2" id="KW-1185">Reference proteome</keyword>
<dbReference type="AlphaFoldDB" id="A0A2I0AD52"/>
<reference evidence="1 2" key="1">
    <citation type="journal article" date="2017" name="Nature">
        <title>The Apostasia genome and the evolution of orchids.</title>
        <authorList>
            <person name="Zhang G.Q."/>
            <person name="Liu K.W."/>
            <person name="Li Z."/>
            <person name="Lohaus R."/>
            <person name="Hsiao Y.Y."/>
            <person name="Niu S.C."/>
            <person name="Wang J.Y."/>
            <person name="Lin Y.C."/>
            <person name="Xu Q."/>
            <person name="Chen L.J."/>
            <person name="Yoshida K."/>
            <person name="Fujiwara S."/>
            <person name="Wang Z.W."/>
            <person name="Zhang Y.Q."/>
            <person name="Mitsuda N."/>
            <person name="Wang M."/>
            <person name="Liu G.H."/>
            <person name="Pecoraro L."/>
            <person name="Huang H.X."/>
            <person name="Xiao X.J."/>
            <person name="Lin M."/>
            <person name="Wu X.Y."/>
            <person name="Wu W.L."/>
            <person name="Chen Y.Y."/>
            <person name="Chang S.B."/>
            <person name="Sakamoto S."/>
            <person name="Ohme-Takagi M."/>
            <person name="Yagi M."/>
            <person name="Zeng S.J."/>
            <person name="Shen C.Y."/>
            <person name="Yeh C.M."/>
            <person name="Luo Y.B."/>
            <person name="Tsai W.C."/>
            <person name="Van de Peer Y."/>
            <person name="Liu Z.J."/>
        </authorList>
    </citation>
    <scope>NUCLEOTIDE SEQUENCE [LARGE SCALE GENOMIC DNA]</scope>
    <source>
        <strain evidence="2">cv. Shenzhen</strain>
        <tissue evidence="1">Stem</tissue>
    </source>
</reference>
<evidence type="ECO:0000313" key="2">
    <source>
        <dbReference type="Proteomes" id="UP000236161"/>
    </source>
</evidence>
<name>A0A2I0AD52_9ASPA</name>
<protein>
    <submittedName>
        <fullName evidence="1">Uncharacterized protein</fullName>
    </submittedName>
</protein>
<dbReference type="Proteomes" id="UP000236161">
    <property type="component" value="Unassembled WGS sequence"/>
</dbReference>
<evidence type="ECO:0000313" key="1">
    <source>
        <dbReference type="EMBL" id="PKA53436.1"/>
    </source>
</evidence>
<gene>
    <name evidence="1" type="ORF">AXF42_Ash012378</name>
</gene>
<accession>A0A2I0AD52</accession>
<organism evidence="1 2">
    <name type="scientific">Apostasia shenzhenica</name>
    <dbReference type="NCBI Taxonomy" id="1088818"/>
    <lineage>
        <taxon>Eukaryota</taxon>
        <taxon>Viridiplantae</taxon>
        <taxon>Streptophyta</taxon>
        <taxon>Embryophyta</taxon>
        <taxon>Tracheophyta</taxon>
        <taxon>Spermatophyta</taxon>
        <taxon>Magnoliopsida</taxon>
        <taxon>Liliopsida</taxon>
        <taxon>Asparagales</taxon>
        <taxon>Orchidaceae</taxon>
        <taxon>Apostasioideae</taxon>
        <taxon>Apostasia</taxon>
    </lineage>
</organism>
<sequence length="149" mass="16730">MMKRMKSLICVLWPRKTKRRMQQIRFPDLPLELLGCKTLVKIAAKAGKPLLFNQFTATRENTADLSAEGSSMEIEAYECHGHDRLHRPDAGIQSTTPLASSGNSRGKLSSAMMDATVVNHGSNKDDTIRMQELEVAPHCAQRNWETIHQ</sequence>
<proteinExistence type="predicted"/>
<dbReference type="EMBL" id="KZ451998">
    <property type="protein sequence ID" value="PKA53436.1"/>
    <property type="molecule type" value="Genomic_DNA"/>
</dbReference>